<dbReference type="InterPro" id="IPR036910">
    <property type="entry name" value="HMG_box_dom_sf"/>
</dbReference>
<keyword evidence="1 3" id="KW-0238">DNA-binding</keyword>
<name>A0ABN7XDN4_GIGMA</name>
<evidence type="ECO:0000256" key="1">
    <source>
        <dbReference type="ARBA" id="ARBA00023125"/>
    </source>
</evidence>
<feature type="domain" description="HMG box" evidence="5">
    <location>
        <begin position="80"/>
        <end position="148"/>
    </location>
</feature>
<dbReference type="SMART" id="SM00398">
    <property type="entry name" value="HMG"/>
    <property type="match status" value="1"/>
</dbReference>
<evidence type="ECO:0000313" key="6">
    <source>
        <dbReference type="EMBL" id="CAG8852508.1"/>
    </source>
</evidence>
<dbReference type="PANTHER" id="PTHR45789:SF2">
    <property type="entry name" value="FI18025P1"/>
    <property type="match status" value="1"/>
</dbReference>
<feature type="non-terminal residue" evidence="6">
    <location>
        <position position="1"/>
    </location>
</feature>
<dbReference type="PROSITE" id="PS50118">
    <property type="entry name" value="HMG_BOX_2"/>
    <property type="match status" value="1"/>
</dbReference>
<dbReference type="Proteomes" id="UP000789901">
    <property type="component" value="Unassembled WGS sequence"/>
</dbReference>
<reference evidence="6 7" key="1">
    <citation type="submission" date="2021-06" db="EMBL/GenBank/DDBJ databases">
        <authorList>
            <person name="Kallberg Y."/>
            <person name="Tangrot J."/>
            <person name="Rosling A."/>
        </authorList>
    </citation>
    <scope>NUCLEOTIDE SEQUENCE [LARGE SCALE GENOMIC DNA]</scope>
    <source>
        <strain evidence="6 7">120-4 pot B 10/14</strain>
    </source>
</reference>
<feature type="DNA-binding region" description="HMG box" evidence="3">
    <location>
        <begin position="80"/>
        <end position="148"/>
    </location>
</feature>
<evidence type="ECO:0000313" key="7">
    <source>
        <dbReference type="Proteomes" id="UP000789901"/>
    </source>
</evidence>
<evidence type="ECO:0000256" key="2">
    <source>
        <dbReference type="ARBA" id="ARBA00023242"/>
    </source>
</evidence>
<dbReference type="EMBL" id="CAJVQB010112701">
    <property type="protein sequence ID" value="CAG8852508.1"/>
    <property type="molecule type" value="Genomic_DNA"/>
</dbReference>
<feature type="region of interest" description="Disordered" evidence="4">
    <location>
        <begin position="141"/>
        <end position="198"/>
    </location>
</feature>
<feature type="compositionally biased region" description="Basic and acidic residues" evidence="4">
    <location>
        <begin position="174"/>
        <end position="198"/>
    </location>
</feature>
<comment type="caution">
    <text evidence="6">The sequence shown here is derived from an EMBL/GenBank/DDBJ whole genome shotgun (WGS) entry which is preliminary data.</text>
</comment>
<proteinExistence type="predicted"/>
<gene>
    <name evidence="6" type="ORF">GMARGA_LOCUS41329</name>
</gene>
<dbReference type="InterPro" id="IPR009071">
    <property type="entry name" value="HMG_box_dom"/>
</dbReference>
<protein>
    <submittedName>
        <fullName evidence="6">18664_t:CDS:1</fullName>
    </submittedName>
</protein>
<dbReference type="Pfam" id="PF00505">
    <property type="entry name" value="HMG_box"/>
    <property type="match status" value="1"/>
</dbReference>
<keyword evidence="7" id="KW-1185">Reference proteome</keyword>
<evidence type="ECO:0000256" key="3">
    <source>
        <dbReference type="PROSITE-ProRule" id="PRU00267"/>
    </source>
</evidence>
<organism evidence="6 7">
    <name type="scientific">Gigaspora margarita</name>
    <dbReference type="NCBI Taxonomy" id="4874"/>
    <lineage>
        <taxon>Eukaryota</taxon>
        <taxon>Fungi</taxon>
        <taxon>Fungi incertae sedis</taxon>
        <taxon>Mucoromycota</taxon>
        <taxon>Glomeromycotina</taxon>
        <taxon>Glomeromycetes</taxon>
        <taxon>Diversisporales</taxon>
        <taxon>Gigasporaceae</taxon>
        <taxon>Gigaspora</taxon>
    </lineage>
</organism>
<feature type="non-terminal residue" evidence="6">
    <location>
        <position position="254"/>
    </location>
</feature>
<evidence type="ECO:0000256" key="4">
    <source>
        <dbReference type="SAM" id="MobiDB-lite"/>
    </source>
</evidence>
<dbReference type="CDD" id="cd01389">
    <property type="entry name" value="HMG-box_ROX1-like"/>
    <property type="match status" value="1"/>
</dbReference>
<dbReference type="PANTHER" id="PTHR45789">
    <property type="entry name" value="FI18025P1"/>
    <property type="match status" value="1"/>
</dbReference>
<evidence type="ECO:0000259" key="5">
    <source>
        <dbReference type="PROSITE" id="PS50118"/>
    </source>
</evidence>
<dbReference type="InterPro" id="IPR051356">
    <property type="entry name" value="SOX/SOX-like_TF"/>
</dbReference>
<keyword evidence="2 3" id="KW-0539">Nucleus</keyword>
<sequence>NFYRNASNHALIQQNVSEDVYTKNKSITEAEKSFLEKLPAKYKNKALVNFINYTRVTDQPNSTVPTKIVKPPKPTKPKKISRPPNSFILYRKDKQYQIIVEFPGIKNNDVSKKIGELWANESLEVHNLYQDMARKLKEQHMRNNPDYKYRPHTRLTPNKRIILPSQNNQSITKPELEPKSESKDRQSKENNDIKDKNDIEQEFIENEFDNEFRALESKKGFDDLHQITILAGLYKAYEVKNASILLRDIFLIVN</sequence>
<feature type="region of interest" description="Disordered" evidence="4">
    <location>
        <begin position="61"/>
        <end position="84"/>
    </location>
</feature>
<dbReference type="SUPFAM" id="SSF47095">
    <property type="entry name" value="HMG-box"/>
    <property type="match status" value="1"/>
</dbReference>
<dbReference type="Gene3D" id="1.10.30.10">
    <property type="entry name" value="High mobility group box domain"/>
    <property type="match status" value="1"/>
</dbReference>
<accession>A0ABN7XDN4</accession>